<dbReference type="Gene3D" id="1.25.40.420">
    <property type="match status" value="1"/>
</dbReference>
<accession>A0A811K8D1</accession>
<protein>
    <recommendedName>
        <fullName evidence="2">BTB domain-containing protein</fullName>
    </recommendedName>
</protein>
<dbReference type="InterPro" id="IPR000210">
    <property type="entry name" value="BTB/POZ_dom"/>
</dbReference>
<name>A0A811K8D1_9BILA</name>
<dbReference type="SUPFAM" id="SSF49599">
    <property type="entry name" value="TRAF domain-like"/>
    <property type="match status" value="1"/>
</dbReference>
<feature type="region of interest" description="Disordered" evidence="1">
    <location>
        <begin position="1"/>
        <end position="20"/>
    </location>
</feature>
<gene>
    <name evidence="3" type="ORF">BOKJ2_LOCUS4193</name>
</gene>
<proteinExistence type="predicted"/>
<dbReference type="Proteomes" id="UP000783686">
    <property type="component" value="Unassembled WGS sequence"/>
</dbReference>
<dbReference type="AlphaFoldDB" id="A0A811K8D1"/>
<evidence type="ECO:0000256" key="1">
    <source>
        <dbReference type="SAM" id="MobiDB-lite"/>
    </source>
</evidence>
<reference evidence="3" key="1">
    <citation type="submission" date="2020-09" db="EMBL/GenBank/DDBJ databases">
        <authorList>
            <person name="Kikuchi T."/>
        </authorList>
    </citation>
    <scope>NUCLEOTIDE SEQUENCE</scope>
    <source>
        <strain evidence="3">SH1</strain>
    </source>
</reference>
<sequence length="384" mass="44258">METTGGDFPSVSTPSKRPPGEVFESRAYTVTESNRYTFTHSWLTNNVSAIEKRFLETNVEFIHSEPDTFQYGMEELVLETNITKTFRARFHPKGNKDSNKDFCFFQVFPVTPVSNYRVKFHVYNMRSEPLPLTVYQGNQQLNGYFEYVRRDALLQHIAPEDELMLKITLTFFSEPWTHMEVFPKERGTQLTDDVGKDFEALFKNPQFSDFKIKCKYDGKVKVLNVHKAILVARSQFFKAMLSEHTKESKDNEVIFDDIDHSVLLELVRFIYTGKAPKVDSMALELMGLADRFQVLVLKRMAEKSLLKKLNVSNVCEVLVVADVYNSEHVKQEALNYIGANASEVVKTDGWQAMLKDHSQLLTDVVMKINNGGNMEPLAKRIRKF</sequence>
<dbReference type="Gene3D" id="3.30.710.10">
    <property type="entry name" value="Potassium Channel Kv1.1, Chain A"/>
    <property type="match status" value="1"/>
</dbReference>
<dbReference type="PROSITE" id="PS50097">
    <property type="entry name" value="BTB"/>
    <property type="match status" value="1"/>
</dbReference>
<dbReference type="SMART" id="SM00225">
    <property type="entry name" value="BTB"/>
    <property type="match status" value="1"/>
</dbReference>
<dbReference type="InterPro" id="IPR011333">
    <property type="entry name" value="SKP1/BTB/POZ_sf"/>
</dbReference>
<dbReference type="OrthoDB" id="10249567at2759"/>
<dbReference type="PANTHER" id="PTHR24413">
    <property type="entry name" value="SPECKLE-TYPE POZ PROTEIN"/>
    <property type="match status" value="1"/>
</dbReference>
<dbReference type="SUPFAM" id="SSF54695">
    <property type="entry name" value="POZ domain"/>
    <property type="match status" value="1"/>
</dbReference>
<dbReference type="Proteomes" id="UP000614601">
    <property type="component" value="Unassembled WGS sequence"/>
</dbReference>
<keyword evidence="4" id="KW-1185">Reference proteome</keyword>
<evidence type="ECO:0000259" key="2">
    <source>
        <dbReference type="PROSITE" id="PS50097"/>
    </source>
</evidence>
<evidence type="ECO:0000313" key="4">
    <source>
        <dbReference type="Proteomes" id="UP000614601"/>
    </source>
</evidence>
<feature type="domain" description="BTB" evidence="2">
    <location>
        <begin position="208"/>
        <end position="279"/>
    </location>
</feature>
<dbReference type="EMBL" id="CAJFDH010000002">
    <property type="protein sequence ID" value="CAD5212392.1"/>
    <property type="molecule type" value="Genomic_DNA"/>
</dbReference>
<organism evidence="3 4">
    <name type="scientific">Bursaphelenchus okinawaensis</name>
    <dbReference type="NCBI Taxonomy" id="465554"/>
    <lineage>
        <taxon>Eukaryota</taxon>
        <taxon>Metazoa</taxon>
        <taxon>Ecdysozoa</taxon>
        <taxon>Nematoda</taxon>
        <taxon>Chromadorea</taxon>
        <taxon>Rhabditida</taxon>
        <taxon>Tylenchina</taxon>
        <taxon>Tylenchomorpha</taxon>
        <taxon>Aphelenchoidea</taxon>
        <taxon>Aphelenchoididae</taxon>
        <taxon>Bursaphelenchus</taxon>
    </lineage>
</organism>
<dbReference type="EMBL" id="CAJFCW020000002">
    <property type="protein sequence ID" value="CAG9095809.1"/>
    <property type="molecule type" value="Genomic_DNA"/>
</dbReference>
<dbReference type="Pfam" id="PF00651">
    <property type="entry name" value="BTB"/>
    <property type="match status" value="1"/>
</dbReference>
<evidence type="ECO:0000313" key="3">
    <source>
        <dbReference type="EMBL" id="CAD5212392.1"/>
    </source>
</evidence>
<comment type="caution">
    <text evidence="3">The sequence shown here is derived from an EMBL/GenBank/DDBJ whole genome shotgun (WGS) entry which is preliminary data.</text>
</comment>